<dbReference type="PROSITE" id="PS50234">
    <property type="entry name" value="VWFA"/>
    <property type="match status" value="1"/>
</dbReference>
<evidence type="ECO:0000313" key="3">
    <source>
        <dbReference type="Proteomes" id="UP000683360"/>
    </source>
</evidence>
<name>A0A8S3RDP2_MYTED</name>
<dbReference type="SUPFAM" id="SSF53300">
    <property type="entry name" value="vWA-like"/>
    <property type="match status" value="1"/>
</dbReference>
<dbReference type="OrthoDB" id="6132182at2759"/>
<dbReference type="Gene3D" id="3.40.50.410">
    <property type="entry name" value="von Willebrand factor, type A domain"/>
    <property type="match status" value="1"/>
</dbReference>
<feature type="domain" description="VWFA" evidence="1">
    <location>
        <begin position="34"/>
        <end position="175"/>
    </location>
</feature>
<dbReference type="PANTHER" id="PTHR24020">
    <property type="entry name" value="COLLAGEN ALPHA"/>
    <property type="match status" value="1"/>
</dbReference>
<keyword evidence="3" id="KW-1185">Reference proteome</keyword>
<dbReference type="InterPro" id="IPR002035">
    <property type="entry name" value="VWF_A"/>
</dbReference>
<gene>
    <name evidence="2" type="ORF">MEDL_20405</name>
</gene>
<dbReference type="AlphaFoldDB" id="A0A8S3RDP2"/>
<evidence type="ECO:0000313" key="2">
    <source>
        <dbReference type="EMBL" id="CAG2206058.1"/>
    </source>
</evidence>
<protein>
    <recommendedName>
        <fullName evidence="1">VWFA domain-containing protein</fullName>
    </recommendedName>
</protein>
<dbReference type="Pfam" id="PF00092">
    <property type="entry name" value="VWA"/>
    <property type="match status" value="1"/>
</dbReference>
<dbReference type="EMBL" id="CAJPWZ010001037">
    <property type="protein sequence ID" value="CAG2206058.1"/>
    <property type="molecule type" value="Genomic_DNA"/>
</dbReference>
<evidence type="ECO:0000259" key="1">
    <source>
        <dbReference type="PROSITE" id="PS50234"/>
    </source>
</evidence>
<proteinExistence type="predicted"/>
<dbReference type="InterPro" id="IPR050525">
    <property type="entry name" value="ECM_Assembly_Org"/>
</dbReference>
<accession>A0A8S3RDP2</accession>
<organism evidence="2 3">
    <name type="scientific">Mytilus edulis</name>
    <name type="common">Blue mussel</name>
    <dbReference type="NCBI Taxonomy" id="6550"/>
    <lineage>
        <taxon>Eukaryota</taxon>
        <taxon>Metazoa</taxon>
        <taxon>Spiralia</taxon>
        <taxon>Lophotrochozoa</taxon>
        <taxon>Mollusca</taxon>
        <taxon>Bivalvia</taxon>
        <taxon>Autobranchia</taxon>
        <taxon>Pteriomorphia</taxon>
        <taxon>Mytilida</taxon>
        <taxon>Mytiloidea</taxon>
        <taxon>Mytilidae</taxon>
        <taxon>Mytilinae</taxon>
        <taxon>Mytilus</taxon>
    </lineage>
</organism>
<dbReference type="Proteomes" id="UP000683360">
    <property type="component" value="Unassembled WGS sequence"/>
</dbReference>
<sequence>MGADPRRLNELQTTVCMTAAYLKTNAVCSDQAADIGFLIDESGSVGATNFKINLDLITKIVDDFDSGNSSVKISTFAFHQLIGDGFYFSCCNDKASIKSISTVYHFKGGGQDFEMALAFARKVCFKQIMEAVTSPLKSCCFTDGQSQIQDGEVYYIILELLYMQLVLEMMWTGTN</sequence>
<dbReference type="InterPro" id="IPR036465">
    <property type="entry name" value="vWFA_dom_sf"/>
</dbReference>
<dbReference type="PANTHER" id="PTHR24020:SF20">
    <property type="entry name" value="PH DOMAIN-CONTAINING PROTEIN"/>
    <property type="match status" value="1"/>
</dbReference>
<reference evidence="2" key="1">
    <citation type="submission" date="2021-03" db="EMBL/GenBank/DDBJ databases">
        <authorList>
            <person name="Bekaert M."/>
        </authorList>
    </citation>
    <scope>NUCLEOTIDE SEQUENCE</scope>
</reference>
<comment type="caution">
    <text evidence="2">The sequence shown here is derived from an EMBL/GenBank/DDBJ whole genome shotgun (WGS) entry which is preliminary data.</text>
</comment>